<comment type="function">
    <text evidence="15">Cell surface receptor that plays important roles in innate and adaptive immunity by amplifying inflammatory responses. Upon activation by various ligands such as PGLYRP1, HMGB1 or HSP70, multimerizes and forms a complex with transmembrane adapter TYROBP/DAP12. In turn, initiates a SYK-mediated cascade of tyrosine phosphorylation, activating multiple downstream mediators such as BTK, MAPK1, MAPK3 or phospholipase C-gamma. This cascade promotes the neutrophil- and macrophage-mediated release of pro-inflammatory cytokines and/or chemokines, as well as their migration and thereby amplifies inflammatory responses that are triggered by bacterial and fungal infections. By also promoting the amplification of inflammatory signals that are initially triggered by Toll-like receptor (TLR) and NOD-like receptor engagement, plays a major role in the pathophysiology of acute and chronic inflammatory diseases of different etiologies including septic shock and atherosclerosis.</text>
</comment>
<evidence type="ECO:0000256" key="17">
    <source>
        <dbReference type="SAM" id="Phobius"/>
    </source>
</evidence>
<dbReference type="InterPro" id="IPR013783">
    <property type="entry name" value="Ig-like_fold"/>
</dbReference>
<evidence type="ECO:0000256" key="10">
    <source>
        <dbReference type="ARBA" id="ARBA00023136"/>
    </source>
</evidence>
<dbReference type="InterPro" id="IPR036179">
    <property type="entry name" value="Ig-like_dom_sf"/>
</dbReference>
<gene>
    <name evidence="21" type="primary">LOC103609086</name>
</gene>
<evidence type="ECO:0000256" key="4">
    <source>
        <dbReference type="ARBA" id="ARBA00022588"/>
    </source>
</evidence>
<evidence type="ECO:0000256" key="16">
    <source>
        <dbReference type="ARBA" id="ARBA00046918"/>
    </source>
</evidence>
<evidence type="ECO:0000256" key="9">
    <source>
        <dbReference type="ARBA" id="ARBA00023130"/>
    </source>
</evidence>
<dbReference type="InterPro" id="IPR007110">
    <property type="entry name" value="Ig-like_dom"/>
</dbReference>
<dbReference type="Proteomes" id="UP000694923">
    <property type="component" value="Unplaced"/>
</dbReference>
<evidence type="ECO:0000256" key="14">
    <source>
        <dbReference type="ARBA" id="ARBA00023319"/>
    </source>
</evidence>
<keyword evidence="10 17" id="KW-0472">Membrane</keyword>
<dbReference type="Gene3D" id="2.60.40.10">
    <property type="entry name" value="Immunoglobulins"/>
    <property type="match status" value="1"/>
</dbReference>
<dbReference type="Pfam" id="PF07686">
    <property type="entry name" value="V-set"/>
    <property type="match status" value="1"/>
</dbReference>
<evidence type="ECO:0000256" key="7">
    <source>
        <dbReference type="ARBA" id="ARBA00022859"/>
    </source>
</evidence>
<evidence type="ECO:0000259" key="19">
    <source>
        <dbReference type="PROSITE" id="PS50835"/>
    </source>
</evidence>
<keyword evidence="14" id="KW-0393">Immunoglobulin domain</keyword>
<keyword evidence="11" id="KW-1015">Disulfide bond</keyword>
<evidence type="ECO:0000256" key="18">
    <source>
        <dbReference type="SAM" id="SignalP"/>
    </source>
</evidence>
<sequence length="232" mass="25828">MRKARLWGLLWMLFVSELCEAAESMEEKCVLAEGQTLTVLCPFNNGKYMHSKKAWQRLMEGGEIRTLVHTEETSGKPSQVQVGKYMLKDVPTESALHVTMTNLQVEDSGLYHCVIYHPPREPQILFHPVRLVVTKNHSDTPASHESSTQNLAEITTTITTMSKLYTKPRLITKPSPMSTAVISSPGPRDVTNVADVFRIPLFSIVVPVACCLLTKSLVFTVLFAVTQRSIGA</sequence>
<dbReference type="PANTHER" id="PTHR19357:SF0">
    <property type="entry name" value="TRIGGERING RECEPTOR EXPRESSED ON MYELOID CELLS 1"/>
    <property type="match status" value="1"/>
</dbReference>
<dbReference type="PROSITE" id="PS50835">
    <property type="entry name" value="IG_LIKE"/>
    <property type="match status" value="1"/>
</dbReference>
<evidence type="ECO:0000256" key="2">
    <source>
        <dbReference type="ARBA" id="ARBA00021287"/>
    </source>
</evidence>
<keyword evidence="7" id="KW-0391">Immunity</keyword>
<comment type="subunit">
    <text evidence="16">Monomer. Homomultimer; when activated. Interacts with TYROBP/DAP12. Interacts with TLR4.</text>
</comment>
<keyword evidence="8 17" id="KW-1133">Transmembrane helix</keyword>
<dbReference type="InterPro" id="IPR003599">
    <property type="entry name" value="Ig_sub"/>
</dbReference>
<evidence type="ECO:0000256" key="5">
    <source>
        <dbReference type="ARBA" id="ARBA00022692"/>
    </source>
</evidence>
<dbReference type="SUPFAM" id="SSF48726">
    <property type="entry name" value="Immunoglobulin"/>
    <property type="match status" value="1"/>
</dbReference>
<keyword evidence="6 18" id="KW-0732">Signal</keyword>
<organism evidence="20 21">
    <name type="scientific">Galeopterus variegatus</name>
    <name type="common">Malayan flying lemur</name>
    <name type="synonym">Cynocephalus variegatus</name>
    <dbReference type="NCBI Taxonomy" id="482537"/>
    <lineage>
        <taxon>Eukaryota</taxon>
        <taxon>Metazoa</taxon>
        <taxon>Chordata</taxon>
        <taxon>Craniata</taxon>
        <taxon>Vertebrata</taxon>
        <taxon>Euteleostomi</taxon>
        <taxon>Mammalia</taxon>
        <taxon>Eutheria</taxon>
        <taxon>Euarchontoglires</taxon>
        <taxon>Dermoptera</taxon>
        <taxon>Cynocephalidae</taxon>
        <taxon>Galeopterus</taxon>
    </lineage>
</organism>
<proteinExistence type="predicted"/>
<evidence type="ECO:0000256" key="13">
    <source>
        <dbReference type="ARBA" id="ARBA00023180"/>
    </source>
</evidence>
<dbReference type="GeneID" id="103609086"/>
<feature type="signal peptide" evidence="18">
    <location>
        <begin position="1"/>
        <end position="21"/>
    </location>
</feature>
<accession>A0ABM0SFN8</accession>
<dbReference type="InterPro" id="IPR013106">
    <property type="entry name" value="Ig_V-set"/>
</dbReference>
<evidence type="ECO:0000313" key="21">
    <source>
        <dbReference type="RefSeq" id="XP_008591679.1"/>
    </source>
</evidence>
<evidence type="ECO:0000256" key="11">
    <source>
        <dbReference type="ARBA" id="ARBA00023157"/>
    </source>
</evidence>
<evidence type="ECO:0000256" key="6">
    <source>
        <dbReference type="ARBA" id="ARBA00022729"/>
    </source>
</evidence>
<keyword evidence="13" id="KW-0325">Glycoprotein</keyword>
<name>A0ABM0SFN8_GALVR</name>
<dbReference type="RefSeq" id="XP_008591679.1">
    <property type="nucleotide sequence ID" value="XM_008593457.1"/>
</dbReference>
<evidence type="ECO:0000313" key="20">
    <source>
        <dbReference type="Proteomes" id="UP000694923"/>
    </source>
</evidence>
<feature type="transmembrane region" description="Helical" evidence="17">
    <location>
        <begin position="201"/>
        <end position="225"/>
    </location>
</feature>
<keyword evidence="5 17" id="KW-0812">Transmembrane</keyword>
<feature type="domain" description="Ig-like" evidence="19">
    <location>
        <begin position="33"/>
        <end position="125"/>
    </location>
</feature>
<comment type="subcellular location">
    <subcellularLocation>
        <location evidence="1">Cell membrane</location>
        <topology evidence="1">Single-pass type I membrane protein</topology>
    </subcellularLocation>
</comment>
<evidence type="ECO:0000256" key="1">
    <source>
        <dbReference type="ARBA" id="ARBA00004251"/>
    </source>
</evidence>
<dbReference type="PANTHER" id="PTHR19357">
    <property type="entry name" value="TRIGGERING RECEPTOR EXPRESSED ON MYELOID CELLS 1"/>
    <property type="match status" value="1"/>
</dbReference>
<reference evidence="21" key="1">
    <citation type="submission" date="2025-08" db="UniProtKB">
        <authorList>
            <consortium name="RefSeq"/>
        </authorList>
    </citation>
    <scope>IDENTIFICATION</scope>
</reference>
<evidence type="ECO:0000256" key="15">
    <source>
        <dbReference type="ARBA" id="ARBA00045778"/>
    </source>
</evidence>
<keyword evidence="20" id="KW-1185">Reference proteome</keyword>
<evidence type="ECO:0000256" key="12">
    <source>
        <dbReference type="ARBA" id="ARBA00023170"/>
    </source>
</evidence>
<keyword evidence="3" id="KW-1003">Cell membrane</keyword>
<evidence type="ECO:0000256" key="8">
    <source>
        <dbReference type="ARBA" id="ARBA00022989"/>
    </source>
</evidence>
<feature type="chain" id="PRO_5046727227" description="Triggering receptor expressed on myeloid cells 1" evidence="18">
    <location>
        <begin position="22"/>
        <end position="232"/>
    </location>
</feature>
<protein>
    <recommendedName>
        <fullName evidence="2">Triggering receptor expressed on myeloid cells 1</fullName>
    </recommendedName>
</protein>
<keyword evidence="12" id="KW-0675">Receptor</keyword>
<keyword evidence="9" id="KW-1064">Adaptive immunity</keyword>
<evidence type="ECO:0000256" key="3">
    <source>
        <dbReference type="ARBA" id="ARBA00022475"/>
    </source>
</evidence>
<dbReference type="SMART" id="SM00409">
    <property type="entry name" value="IG"/>
    <property type="match status" value="1"/>
</dbReference>
<keyword evidence="4" id="KW-0399">Innate immunity</keyword>